<dbReference type="InterPro" id="IPR011004">
    <property type="entry name" value="Trimer_LpxA-like_sf"/>
</dbReference>
<dbReference type="PANTHER" id="PTHR13061:SF29">
    <property type="entry name" value="GAMMA CARBONIC ANHYDRASE-LIKE 1, MITOCHONDRIAL-RELATED"/>
    <property type="match status" value="1"/>
</dbReference>
<dbReference type="InterPro" id="IPR047324">
    <property type="entry name" value="LbH_gamma_CA-like"/>
</dbReference>
<keyword evidence="2" id="KW-1185">Reference proteome</keyword>
<dbReference type="AlphaFoldDB" id="A0A1A3MUV7"/>
<organism evidence="1 2">
    <name type="scientific">Mycobacterium asiaticum</name>
    <dbReference type="NCBI Taxonomy" id="1790"/>
    <lineage>
        <taxon>Bacteria</taxon>
        <taxon>Bacillati</taxon>
        <taxon>Actinomycetota</taxon>
        <taxon>Actinomycetes</taxon>
        <taxon>Mycobacteriales</taxon>
        <taxon>Mycobacteriaceae</taxon>
        <taxon>Mycobacterium</taxon>
    </lineage>
</organism>
<name>A0A1A3MUV7_MYCAS</name>
<evidence type="ECO:0000313" key="2">
    <source>
        <dbReference type="Proteomes" id="UP000093629"/>
    </source>
</evidence>
<dbReference type="Pfam" id="PF00132">
    <property type="entry name" value="Hexapep"/>
    <property type="match status" value="1"/>
</dbReference>
<dbReference type="InterPro" id="IPR050484">
    <property type="entry name" value="Transf_Hexapept/Carb_Anhydrase"/>
</dbReference>
<accession>A0A1A3MUV7</accession>
<dbReference type="PANTHER" id="PTHR13061">
    <property type="entry name" value="DYNACTIN SUBUNIT P25"/>
    <property type="match status" value="1"/>
</dbReference>
<dbReference type="EMBL" id="LZLQ01000111">
    <property type="protein sequence ID" value="OBK13708.1"/>
    <property type="molecule type" value="Genomic_DNA"/>
</dbReference>
<evidence type="ECO:0000313" key="1">
    <source>
        <dbReference type="EMBL" id="OBK13708.1"/>
    </source>
</evidence>
<dbReference type="SUPFAM" id="SSF51161">
    <property type="entry name" value="Trimeric LpxA-like enzymes"/>
    <property type="match status" value="1"/>
</dbReference>
<gene>
    <name evidence="1" type="ORF">A5636_01450</name>
</gene>
<dbReference type="OrthoDB" id="9803036at2"/>
<sequence>MPLYSFEGRSPKVDPTAFVAPTATLIGDVTVEAGASIWYNAVLRGDYAPVVIREGANVQDGSVLHAPPGIPVDIGPGATVAHLCCIHGAHVGKEALIANHATVLDGAVIGARCMVAAGALVTGGTQIPPGMLVTGAPAKVKGPIEGTGAEMWVNVNPQAYRDLAQRHLVGVEQVEWPAVEPGSPE</sequence>
<reference evidence="1 2" key="1">
    <citation type="submission" date="2016-06" db="EMBL/GenBank/DDBJ databases">
        <authorList>
            <person name="Kjaerup R.B."/>
            <person name="Dalgaard T.S."/>
            <person name="Juul-Madsen H.R."/>
        </authorList>
    </citation>
    <scope>NUCLEOTIDE SEQUENCE [LARGE SCALE GENOMIC DNA]</scope>
    <source>
        <strain evidence="1 2">1245139.5</strain>
    </source>
</reference>
<dbReference type="Gene3D" id="2.160.10.10">
    <property type="entry name" value="Hexapeptide repeat proteins"/>
    <property type="match status" value="1"/>
</dbReference>
<protein>
    <submittedName>
        <fullName evidence="1">Gamma carbonic anhydrase family protein</fullName>
    </submittedName>
</protein>
<proteinExistence type="predicted"/>
<dbReference type="Proteomes" id="UP000093629">
    <property type="component" value="Unassembled WGS sequence"/>
</dbReference>
<dbReference type="InterPro" id="IPR001451">
    <property type="entry name" value="Hexapep"/>
</dbReference>
<dbReference type="CDD" id="cd04645">
    <property type="entry name" value="LbH_gamma_CA_like"/>
    <property type="match status" value="1"/>
</dbReference>
<dbReference type="RefSeq" id="WP_065159892.1">
    <property type="nucleotide sequence ID" value="NZ_LZLQ01000111.1"/>
</dbReference>
<comment type="caution">
    <text evidence="1">The sequence shown here is derived from an EMBL/GenBank/DDBJ whole genome shotgun (WGS) entry which is preliminary data.</text>
</comment>